<proteinExistence type="inferred from homology"/>
<comment type="similarity">
    <text evidence="3">Belongs to the aldo/keto reductase family. Aldo/keto reductase 2 subfamily.</text>
</comment>
<organism evidence="5 6">
    <name type="scientific">Diatrype stigma</name>
    <dbReference type="NCBI Taxonomy" id="117547"/>
    <lineage>
        <taxon>Eukaryota</taxon>
        <taxon>Fungi</taxon>
        <taxon>Dikarya</taxon>
        <taxon>Ascomycota</taxon>
        <taxon>Pezizomycotina</taxon>
        <taxon>Sordariomycetes</taxon>
        <taxon>Xylariomycetidae</taxon>
        <taxon>Xylariales</taxon>
        <taxon>Diatrypaceae</taxon>
        <taxon>Diatrype</taxon>
    </lineage>
</organism>
<gene>
    <name evidence="5" type="ORF">SLS62_009894</name>
</gene>
<evidence type="ECO:0000256" key="2">
    <source>
        <dbReference type="ARBA" id="ARBA00023002"/>
    </source>
</evidence>
<protein>
    <recommendedName>
        <fullName evidence="4">NADP-dependent oxidoreductase domain-containing protein</fullName>
    </recommendedName>
</protein>
<comment type="caution">
    <text evidence="5">The sequence shown here is derived from an EMBL/GenBank/DDBJ whole genome shotgun (WGS) entry which is preliminary data.</text>
</comment>
<dbReference type="Gene3D" id="3.20.20.100">
    <property type="entry name" value="NADP-dependent oxidoreductase domain"/>
    <property type="match status" value="1"/>
</dbReference>
<keyword evidence="2" id="KW-0560">Oxidoreductase</keyword>
<dbReference type="Proteomes" id="UP001320420">
    <property type="component" value="Unassembled WGS sequence"/>
</dbReference>
<keyword evidence="6" id="KW-1185">Reference proteome</keyword>
<dbReference type="PANTHER" id="PTHR43364">
    <property type="entry name" value="NADH-SPECIFIC METHYLGLYOXAL REDUCTASE-RELATED"/>
    <property type="match status" value="1"/>
</dbReference>
<evidence type="ECO:0000259" key="4">
    <source>
        <dbReference type="Pfam" id="PF00248"/>
    </source>
</evidence>
<feature type="domain" description="NADP-dependent oxidoreductase" evidence="4">
    <location>
        <begin position="33"/>
        <end position="342"/>
    </location>
</feature>
<evidence type="ECO:0000256" key="1">
    <source>
        <dbReference type="ARBA" id="ARBA00022857"/>
    </source>
</evidence>
<dbReference type="EMBL" id="JAKJXP020000111">
    <property type="protein sequence ID" value="KAK7745181.1"/>
    <property type="molecule type" value="Genomic_DNA"/>
</dbReference>
<dbReference type="PANTHER" id="PTHR43364:SF7">
    <property type="entry name" value="NADP-DEPENDENT OXIDOREDUCTASE DOMAIN-CONTAINING PROTEIN-RELATED"/>
    <property type="match status" value="1"/>
</dbReference>
<dbReference type="AlphaFoldDB" id="A0AAN9UC45"/>
<accession>A0AAN9UC45</accession>
<reference evidence="5 6" key="1">
    <citation type="submission" date="2024-02" db="EMBL/GenBank/DDBJ databases">
        <title>De novo assembly and annotation of 12 fungi associated with fruit tree decline syndrome in Ontario, Canada.</title>
        <authorList>
            <person name="Sulman M."/>
            <person name="Ellouze W."/>
            <person name="Ilyukhin E."/>
        </authorList>
    </citation>
    <scope>NUCLEOTIDE SEQUENCE [LARGE SCALE GENOMIC DNA]</scope>
    <source>
        <strain evidence="5 6">M11/M66-122</strain>
    </source>
</reference>
<evidence type="ECO:0000256" key="3">
    <source>
        <dbReference type="ARBA" id="ARBA00038157"/>
    </source>
</evidence>
<dbReference type="InterPro" id="IPR023210">
    <property type="entry name" value="NADP_OxRdtase_dom"/>
</dbReference>
<name>A0AAN9UC45_9PEZI</name>
<dbReference type="GO" id="GO:0016491">
    <property type="term" value="F:oxidoreductase activity"/>
    <property type="evidence" value="ECO:0007669"/>
    <property type="project" value="UniProtKB-KW"/>
</dbReference>
<evidence type="ECO:0000313" key="6">
    <source>
        <dbReference type="Proteomes" id="UP001320420"/>
    </source>
</evidence>
<keyword evidence="1" id="KW-0521">NADP</keyword>
<dbReference type="SUPFAM" id="SSF51430">
    <property type="entry name" value="NAD(P)-linked oxidoreductase"/>
    <property type="match status" value="1"/>
</dbReference>
<dbReference type="InterPro" id="IPR050523">
    <property type="entry name" value="AKR_Detox_Biosynth"/>
</dbReference>
<dbReference type="Pfam" id="PF00248">
    <property type="entry name" value="Aldo_ket_red"/>
    <property type="match status" value="1"/>
</dbReference>
<evidence type="ECO:0000313" key="5">
    <source>
        <dbReference type="EMBL" id="KAK7745181.1"/>
    </source>
</evidence>
<dbReference type="InterPro" id="IPR036812">
    <property type="entry name" value="NAD(P)_OxRdtase_dom_sf"/>
</dbReference>
<sequence length="389" mass="43240">MARKNQPGDAPLPKSLLGYHRQLAPTAAVKVSPLCLGTMGFGTSWAAMLGSCDKEACFELMDYFYSQGGNYIDTANAYQDGESEVIIGEWMKARGNRAEIVLATKYTSTWQLAHQATKIQSNYGGNNKKALTVALEASLERLQTSYIDLYYVHSWDYTTSIPELMDSLHHHVVAGKILYLGISNTPAWVVSKANEYARQRNLTPFSVYQGQFSAAERDVERDILPMCNDDGMALSPYGVLGMGYFRTSAQREEESKAGSPQREGRNMAMADKPEKTVMADTLDKIAKTRGVGLTSIALAWSRTKAPYVFPIVGGRKIEHLKSSIEALSIELTDDEIDEIEGAVPFDFGYPQTFLSGPKGIRHPQDLWTTRRFGHFDWVTAPQPPKPHHL</sequence>